<dbReference type="PANTHER" id="PTHR39596">
    <property type="match status" value="1"/>
</dbReference>
<dbReference type="EMBL" id="MNUE01000040">
    <property type="protein sequence ID" value="OJD32180.1"/>
    <property type="molecule type" value="Genomic_DNA"/>
</dbReference>
<gene>
    <name evidence="2" type="ORF">BKCO1_4000065</name>
</gene>
<feature type="region of interest" description="Disordered" evidence="1">
    <location>
        <begin position="758"/>
        <end position="779"/>
    </location>
</feature>
<dbReference type="Proteomes" id="UP000183809">
    <property type="component" value="Unassembled WGS sequence"/>
</dbReference>
<dbReference type="OrthoDB" id="2426273at2759"/>
<sequence>MDHLLPFHDALYTPVEIPFLSSEPYECRNFWSESFHEARQQTSFQLYEPKERDQLLQNWLFFGILDEFLGPVDAADFVRHTESGPQITTENLVQRIVKWRQDFLEADGKTQEVVFRKNQKWLAEAIRIVLRHDAELEDAASPTPAIWLSVKVLVQTIMTYVRSPREIEAFERGYDLVALPPSSILNSQLRQAGWCPSDVARSPDLLNSFFTLTLNTKSRTKDHAQCSQTACNADQINEATYETSHVDAACKCAFVGPARSDILSILDSGKIPVVVLPHSLDGARSDIVLQAIPSKDSTGWIAISHVWSDGLGNAVENKLPLCQLRKLRRIALGLSRNPRPGDETRPVDIWIDTLCVPVGEEDKPYRKLAISRMARTYKEASIVVTLDAELLSASCLGSDETTMLRIRYSGWMRRLWTLQEAILPERECLIQFCDGTIPLFEFAAKLSKILDNFMWSGQLPPNPRTFDVVLGHWRTFEAFWKSNPARRREIFVQSDFLRRNRNVPYHGVSKLTWHREDAGQKLRSTWNAIVGRRTSKAEDESFVFAGLLYLVEEVKEMLELPLTERWKLAFSRLGNPYQIPQDIIFHSGPRPDQDGWRWITLSITETSSKLFSSRSRRVSRSAWKGLGVDLFGIHLDLSVGSIDADFLRRQPGSFHIREENSGRWYRCSLQPADLVEVVNQEGLGSSAAAKEGKARTPTGQVALVLHQREQFLSHHGPSDKSSRAIFDLERAILVEILDPETRNSRYICNVQLEAVDLSSSSTSEDSTENENRSHRPKIDAEGFPWTVGRITENEEHWVVG</sequence>
<organism evidence="2 3">
    <name type="scientific">Diplodia corticola</name>
    <dbReference type="NCBI Taxonomy" id="236234"/>
    <lineage>
        <taxon>Eukaryota</taxon>
        <taxon>Fungi</taxon>
        <taxon>Dikarya</taxon>
        <taxon>Ascomycota</taxon>
        <taxon>Pezizomycotina</taxon>
        <taxon>Dothideomycetes</taxon>
        <taxon>Dothideomycetes incertae sedis</taxon>
        <taxon>Botryosphaeriales</taxon>
        <taxon>Botryosphaeriaceae</taxon>
        <taxon>Diplodia</taxon>
    </lineage>
</organism>
<dbReference type="GeneID" id="31015738"/>
<dbReference type="PANTHER" id="PTHR39596:SF2">
    <property type="entry name" value="HET DOMAIN PROTEIN (AFU_ORTHOLOGUE AFUA_1G17550)-RELATED"/>
    <property type="match status" value="1"/>
</dbReference>
<proteinExistence type="predicted"/>
<keyword evidence="3" id="KW-1185">Reference proteome</keyword>
<name>A0A1J9RWG5_9PEZI</name>
<dbReference type="RefSeq" id="XP_020128440.1">
    <property type="nucleotide sequence ID" value="XM_020275477.1"/>
</dbReference>
<evidence type="ECO:0000313" key="2">
    <source>
        <dbReference type="EMBL" id="OJD32180.1"/>
    </source>
</evidence>
<comment type="caution">
    <text evidence="2">The sequence shown here is derived from an EMBL/GenBank/DDBJ whole genome shotgun (WGS) entry which is preliminary data.</text>
</comment>
<accession>A0A1J9RWG5</accession>
<evidence type="ECO:0000256" key="1">
    <source>
        <dbReference type="SAM" id="MobiDB-lite"/>
    </source>
</evidence>
<protein>
    <submittedName>
        <fullName evidence="2">Het domain protein</fullName>
    </submittedName>
</protein>
<reference evidence="2 3" key="1">
    <citation type="submission" date="2016-10" db="EMBL/GenBank/DDBJ databases">
        <title>Proteomics and genomics reveal pathogen-plant mechanisms compatible with a hemibiotrophic lifestyle of Diplodia corticola.</title>
        <authorList>
            <person name="Fernandes I."/>
            <person name="De Jonge R."/>
            <person name="Van De Peer Y."/>
            <person name="Devreese B."/>
            <person name="Alves A."/>
            <person name="Esteves A.C."/>
        </authorList>
    </citation>
    <scope>NUCLEOTIDE SEQUENCE [LARGE SCALE GENOMIC DNA]</scope>
    <source>
        <strain evidence="2 3">CBS 112549</strain>
    </source>
</reference>
<dbReference type="AlphaFoldDB" id="A0A1J9RWG5"/>
<dbReference type="STRING" id="236234.A0A1J9RWG5"/>
<evidence type="ECO:0000313" key="3">
    <source>
        <dbReference type="Proteomes" id="UP000183809"/>
    </source>
</evidence>
<feature type="compositionally biased region" description="Basic and acidic residues" evidence="1">
    <location>
        <begin position="769"/>
        <end position="779"/>
    </location>
</feature>